<evidence type="ECO:0000313" key="2">
    <source>
        <dbReference type="Proteomes" id="UP001143910"/>
    </source>
</evidence>
<protein>
    <submittedName>
        <fullName evidence="1">Uncharacterized protein</fullName>
    </submittedName>
</protein>
<reference evidence="1" key="1">
    <citation type="submission" date="2022-08" db="EMBL/GenBank/DDBJ databases">
        <title>Genome Sequence of Lecanicillium fungicola.</title>
        <authorList>
            <person name="Buettner E."/>
        </authorList>
    </citation>
    <scope>NUCLEOTIDE SEQUENCE</scope>
    <source>
        <strain evidence="1">Babe33</strain>
    </source>
</reference>
<keyword evidence="2" id="KW-1185">Reference proteome</keyword>
<comment type="caution">
    <text evidence="1">The sequence shown here is derived from an EMBL/GenBank/DDBJ whole genome shotgun (WGS) entry which is preliminary data.</text>
</comment>
<dbReference type="EMBL" id="JANJQO010000974">
    <property type="protein sequence ID" value="KAJ2973438.1"/>
    <property type="molecule type" value="Genomic_DNA"/>
</dbReference>
<sequence length="589" mass="63623">MRLPFLNKLRRVPKYKNPPNEARMDEAPPPRYEASVQDEVPPLDQDQARPVNETSTSRTISSTRFWVLSIGICFGLFLSIVDSSIVATSLYTIGTEFGDLRSINWVALAYTLAYLGCSVAFAHVSDVIGRRNAFVLAFVLFCAFSLASGFAKSLHQLIAFRTIQGIGGSGLYSLTMVILPEVCPPQLFKFLGSLIGMVVAASGVLGPVLGGLLTEYTRWRWIFWINGPICLVSAVTFTLSWPSNQQNSPRQRLQWKNFDYFGTFLIISASVLVVFAFQNAGDSFYDVWSKSIFIAPLAAGLVCWGGVFIWAFLVDNGHIGSSLAPALPFVLFKNRHYTSAALTTLLIGYPYLQIVFTFPTRAQVVSGKSVLVSGLELLPMIGGSAFGSIISGIVNSKKNFLAETITAGCGLTVLGCGLLTMIRTSADDAKALGYLVFSGLGFGLSTAAATMIVTFEAPIAFTAPAHGILAQMRILGGSIGIATASVLLRTKIAETMGGHVSPGDRQILSKGLGGLDQHKQLAVIDAYSTAFRTGMMVSSIIASVAVLVSLVGFRKKRLNMSKQREGLFREEEIRLANMNTANHNQQTTA</sequence>
<gene>
    <name evidence="1" type="ORF">NQ176_g6608</name>
</gene>
<name>A0ACC1N357_9HYPO</name>
<accession>A0ACC1N357</accession>
<evidence type="ECO:0000313" key="1">
    <source>
        <dbReference type="EMBL" id="KAJ2973438.1"/>
    </source>
</evidence>
<proteinExistence type="predicted"/>
<organism evidence="1 2">
    <name type="scientific">Zarea fungicola</name>
    <dbReference type="NCBI Taxonomy" id="93591"/>
    <lineage>
        <taxon>Eukaryota</taxon>
        <taxon>Fungi</taxon>
        <taxon>Dikarya</taxon>
        <taxon>Ascomycota</taxon>
        <taxon>Pezizomycotina</taxon>
        <taxon>Sordariomycetes</taxon>
        <taxon>Hypocreomycetidae</taxon>
        <taxon>Hypocreales</taxon>
        <taxon>Cordycipitaceae</taxon>
        <taxon>Zarea</taxon>
    </lineage>
</organism>
<dbReference type="Proteomes" id="UP001143910">
    <property type="component" value="Unassembled WGS sequence"/>
</dbReference>